<evidence type="ECO:0000256" key="6">
    <source>
        <dbReference type="ARBA" id="ARBA00023121"/>
    </source>
</evidence>
<comment type="subunit">
    <text evidence="8">Oligomerizes as a right-handed, spiral filament on DNA at oriC.</text>
</comment>
<dbReference type="PROSITE" id="PS01008">
    <property type="entry name" value="DNAA"/>
    <property type="match status" value="1"/>
</dbReference>
<dbReference type="InterPro" id="IPR013317">
    <property type="entry name" value="DnaA_dom"/>
</dbReference>
<dbReference type="GO" id="GO:0005737">
    <property type="term" value="C:cytoplasm"/>
    <property type="evidence" value="ECO:0007669"/>
    <property type="project" value="UniProtKB-SubCell"/>
</dbReference>
<evidence type="ECO:0000256" key="11">
    <source>
        <dbReference type="RuleBase" id="RU004227"/>
    </source>
</evidence>
<feature type="binding site" evidence="8">
    <location>
        <position position="181"/>
    </location>
    <ligand>
        <name>ATP</name>
        <dbReference type="ChEBI" id="CHEBI:30616"/>
    </ligand>
</feature>
<dbReference type="Gene3D" id="1.10.8.60">
    <property type="match status" value="1"/>
</dbReference>
<feature type="binding site" evidence="8">
    <location>
        <position position="178"/>
    </location>
    <ligand>
        <name>ATP</name>
        <dbReference type="ChEBI" id="CHEBI:30616"/>
    </ligand>
</feature>
<dbReference type="Gene3D" id="3.40.50.300">
    <property type="entry name" value="P-loop containing nucleotide triphosphate hydrolases"/>
    <property type="match status" value="1"/>
</dbReference>
<dbReference type="PANTHER" id="PTHR30050">
    <property type="entry name" value="CHROMOSOMAL REPLICATION INITIATOR PROTEIN DNAA"/>
    <property type="match status" value="1"/>
</dbReference>
<evidence type="ECO:0000256" key="2">
    <source>
        <dbReference type="ARBA" id="ARBA00022490"/>
    </source>
</evidence>
<feature type="region of interest" description="Domain IV, binds dsDNA" evidence="8">
    <location>
        <begin position="351"/>
        <end position="473"/>
    </location>
</feature>
<evidence type="ECO:0000313" key="14">
    <source>
        <dbReference type="EMBL" id="MBO8449119.1"/>
    </source>
</evidence>
<dbReference type="SUPFAM" id="SSF52540">
    <property type="entry name" value="P-loop containing nucleoside triphosphate hydrolases"/>
    <property type="match status" value="1"/>
</dbReference>
<gene>
    <name evidence="8 14" type="primary">dnaA</name>
    <name evidence="14" type="ORF">IAC29_07610</name>
</gene>
<keyword evidence="4 8" id="KW-0547">Nucleotide-binding</keyword>
<dbReference type="Proteomes" id="UP000810252">
    <property type="component" value="Unassembled WGS sequence"/>
</dbReference>
<keyword evidence="7 8" id="KW-0238">DNA-binding</keyword>
<dbReference type="InterPro" id="IPR038454">
    <property type="entry name" value="DnaA_N_sf"/>
</dbReference>
<dbReference type="GO" id="GO:0006270">
    <property type="term" value="P:DNA replication initiation"/>
    <property type="evidence" value="ECO:0007669"/>
    <property type="project" value="UniProtKB-UniRule"/>
</dbReference>
<dbReference type="GO" id="GO:0006275">
    <property type="term" value="P:regulation of DNA replication"/>
    <property type="evidence" value="ECO:0007669"/>
    <property type="project" value="UniProtKB-UniRule"/>
</dbReference>
<dbReference type="InterPro" id="IPR010921">
    <property type="entry name" value="Trp_repressor/repl_initiator"/>
</dbReference>
<evidence type="ECO:0000256" key="10">
    <source>
        <dbReference type="RuleBase" id="RU000577"/>
    </source>
</evidence>
<comment type="similarity">
    <text evidence="1 8 11">Belongs to the DnaA family.</text>
</comment>
<dbReference type="SMART" id="SM00760">
    <property type="entry name" value="Bac_DnaA_C"/>
    <property type="match status" value="1"/>
</dbReference>
<dbReference type="HAMAP" id="MF_00377">
    <property type="entry name" value="DnaA_bact"/>
    <property type="match status" value="1"/>
</dbReference>
<dbReference type="GO" id="GO:0008289">
    <property type="term" value="F:lipid binding"/>
    <property type="evidence" value="ECO:0007669"/>
    <property type="project" value="UniProtKB-KW"/>
</dbReference>
<dbReference type="GO" id="GO:0005886">
    <property type="term" value="C:plasma membrane"/>
    <property type="evidence" value="ECO:0007669"/>
    <property type="project" value="TreeGrafter"/>
</dbReference>
<reference evidence="14" key="2">
    <citation type="journal article" date="2021" name="PeerJ">
        <title>Extensive microbial diversity within the chicken gut microbiome revealed by metagenomics and culture.</title>
        <authorList>
            <person name="Gilroy R."/>
            <person name="Ravi A."/>
            <person name="Getino M."/>
            <person name="Pursley I."/>
            <person name="Horton D.L."/>
            <person name="Alikhan N.F."/>
            <person name="Baker D."/>
            <person name="Gharbi K."/>
            <person name="Hall N."/>
            <person name="Watson M."/>
            <person name="Adriaenssens E.M."/>
            <person name="Foster-Nyarko E."/>
            <person name="Jarju S."/>
            <person name="Secka A."/>
            <person name="Antonio M."/>
            <person name="Oren A."/>
            <person name="Chaudhuri R.R."/>
            <person name="La Ragione R."/>
            <person name="Hildebrand F."/>
            <person name="Pallen M.J."/>
        </authorList>
    </citation>
    <scope>NUCLEOTIDE SEQUENCE</scope>
    <source>
        <strain evidence="14">20514</strain>
    </source>
</reference>
<dbReference type="PANTHER" id="PTHR30050:SF2">
    <property type="entry name" value="CHROMOSOMAL REPLICATION INITIATOR PROTEIN DNAA"/>
    <property type="match status" value="1"/>
</dbReference>
<feature type="domain" description="AAA+ ATPase" evidence="12">
    <location>
        <begin position="167"/>
        <end position="297"/>
    </location>
</feature>
<dbReference type="SUPFAM" id="SSF48295">
    <property type="entry name" value="TrpR-like"/>
    <property type="match status" value="1"/>
</dbReference>
<protein>
    <recommendedName>
        <fullName evidence="8 9">Chromosomal replication initiator protein DnaA</fullName>
    </recommendedName>
</protein>
<name>A0A9D9EKD4_9BACT</name>
<dbReference type="InterPro" id="IPR001957">
    <property type="entry name" value="Chromosome_initiator_DnaA"/>
</dbReference>
<keyword evidence="5 8" id="KW-0067">ATP-binding</keyword>
<organism evidence="14 15">
    <name type="scientific">Candidatus Cryptobacteroides merdigallinarum</name>
    <dbReference type="NCBI Taxonomy" id="2840770"/>
    <lineage>
        <taxon>Bacteria</taxon>
        <taxon>Pseudomonadati</taxon>
        <taxon>Bacteroidota</taxon>
        <taxon>Bacteroidia</taxon>
        <taxon>Bacteroidales</taxon>
        <taxon>Candidatus Cryptobacteroides</taxon>
    </lineage>
</organism>
<comment type="subcellular location">
    <subcellularLocation>
        <location evidence="8">Cytoplasm</location>
    </subcellularLocation>
</comment>
<comment type="caution">
    <text evidence="14">The sequence shown here is derived from an EMBL/GenBank/DDBJ whole genome shotgun (WGS) entry which is preliminary data.</text>
</comment>
<dbReference type="GO" id="GO:0005524">
    <property type="term" value="F:ATP binding"/>
    <property type="evidence" value="ECO:0007669"/>
    <property type="project" value="UniProtKB-UniRule"/>
</dbReference>
<dbReference type="CDD" id="cd00009">
    <property type="entry name" value="AAA"/>
    <property type="match status" value="1"/>
</dbReference>
<dbReference type="Gene3D" id="3.30.300.180">
    <property type="match status" value="1"/>
</dbReference>
<dbReference type="Pfam" id="PF11638">
    <property type="entry name" value="DnaA_N"/>
    <property type="match status" value="1"/>
</dbReference>
<dbReference type="InterPro" id="IPR020591">
    <property type="entry name" value="Chromosome_initiator_DnaA-like"/>
</dbReference>
<feature type="domain" description="Chromosomal replication initiator DnaA C-terminal" evidence="13">
    <location>
        <begin position="378"/>
        <end position="447"/>
    </location>
</feature>
<evidence type="ECO:0000259" key="13">
    <source>
        <dbReference type="SMART" id="SM00760"/>
    </source>
</evidence>
<sequence>MSQDTHILIWNRCLKMIEQIVNPRAFETWFKPISPVSFSDGVLTINVPSEFFREYLEEYYLDVLKKTLKKEIGADAKLVYSVAPVKVQPPMEYPAAHCNTPENKPITVPTYRQSGSPNPFVIPGLQRVKVNTQLNPNYCFGNLVIGECNKMGVTAGESIARYPGKTAFNPLFLFGGPGLGKTHIAQAIGIAIKEKYPELVVLYVPANRFKTQYMDAVTVKNNLTDFLAFYMRMDVLIIDDIQDLSSPGAQNGFFQIFNHLHQSGKQLIFTSDRPPVELQNFEERLLSRLKWGLSVELQRPDFATRLSMLKARSFREGVKLSDDVLIFLASRITSNFRELEGVLISLVANATFTHREITVELAEKITTKLIGEQKNDITIDKVQKAVCQYFNITMDNLLSKSRKRQIVQARQIAMYMSRNLLKCSLSTIGSEIGGKDHSTVLHACATVQDLMSIDKTFKQYVTDIEKMLVPVKG</sequence>
<dbReference type="Gene3D" id="1.10.1750.10">
    <property type="match status" value="1"/>
</dbReference>
<evidence type="ECO:0000256" key="8">
    <source>
        <dbReference type="HAMAP-Rule" id="MF_00377"/>
    </source>
</evidence>
<feature type="region of interest" description="Domain I, interacts with DnaA modulators" evidence="8">
    <location>
        <begin position="1"/>
        <end position="90"/>
    </location>
</feature>
<evidence type="ECO:0000313" key="15">
    <source>
        <dbReference type="Proteomes" id="UP000810252"/>
    </source>
</evidence>
<evidence type="ECO:0000256" key="9">
    <source>
        <dbReference type="NCBIfam" id="TIGR00362"/>
    </source>
</evidence>
<feature type="binding site" evidence="8">
    <location>
        <position position="182"/>
    </location>
    <ligand>
        <name>ATP</name>
        <dbReference type="ChEBI" id="CHEBI:30616"/>
    </ligand>
</feature>
<dbReference type="AlphaFoldDB" id="A0A9D9EKD4"/>
<evidence type="ECO:0000256" key="4">
    <source>
        <dbReference type="ARBA" id="ARBA00022741"/>
    </source>
</evidence>
<dbReference type="InterPro" id="IPR003593">
    <property type="entry name" value="AAA+_ATPase"/>
</dbReference>
<evidence type="ECO:0000256" key="7">
    <source>
        <dbReference type="ARBA" id="ARBA00023125"/>
    </source>
</evidence>
<evidence type="ECO:0000256" key="1">
    <source>
        <dbReference type="ARBA" id="ARBA00006583"/>
    </source>
</evidence>
<proteinExistence type="inferred from homology"/>
<comment type="function">
    <text evidence="8 10">Plays an essential role in the initiation and regulation of chromosomal replication. ATP-DnaA binds to the origin of replication (oriC) to initiate formation of the DNA replication initiation complex once per cell cycle. Binds the DnaA box (a 9 base pair repeat at the origin) and separates the double-stranded (ds)DNA. Forms a right-handed helical filament on oriC DNA; dsDNA binds to the exterior of the filament while single-stranded (ss)DNA is stabiized in the filament's interior. The ATP-DnaA-oriC complex binds and stabilizes one strand of the AT-rich DNA unwinding element (DUE), permitting loading of DNA polymerase. After initiation quickly degrades to an ADP-DnaA complex that is not apt for DNA replication. Binds acidic phospholipids.</text>
</comment>
<reference evidence="14" key="1">
    <citation type="submission" date="2020-10" db="EMBL/GenBank/DDBJ databases">
        <authorList>
            <person name="Gilroy R."/>
        </authorList>
    </citation>
    <scope>NUCLEOTIDE SEQUENCE</scope>
    <source>
        <strain evidence="14">20514</strain>
    </source>
</reference>
<evidence type="ECO:0000259" key="12">
    <source>
        <dbReference type="SMART" id="SM00382"/>
    </source>
</evidence>
<dbReference type="GO" id="GO:0003688">
    <property type="term" value="F:DNA replication origin binding"/>
    <property type="evidence" value="ECO:0007669"/>
    <property type="project" value="UniProtKB-UniRule"/>
</dbReference>
<evidence type="ECO:0000256" key="3">
    <source>
        <dbReference type="ARBA" id="ARBA00022705"/>
    </source>
</evidence>
<keyword evidence="6 8" id="KW-0446">Lipid-binding</keyword>
<dbReference type="Pfam" id="PF00308">
    <property type="entry name" value="Bac_DnaA"/>
    <property type="match status" value="1"/>
</dbReference>
<keyword evidence="2 8" id="KW-0963">Cytoplasm</keyword>
<keyword evidence="3 8" id="KW-0235">DNA replication</keyword>
<feature type="binding site" evidence="8">
    <location>
        <position position="180"/>
    </location>
    <ligand>
        <name>ATP</name>
        <dbReference type="ChEBI" id="CHEBI:30616"/>
    </ligand>
</feature>
<dbReference type="InterPro" id="IPR024633">
    <property type="entry name" value="DnaA_N_dom"/>
</dbReference>
<dbReference type="PRINTS" id="PR00051">
    <property type="entry name" value="DNAA"/>
</dbReference>
<accession>A0A9D9EKD4</accession>
<dbReference type="InterPro" id="IPR018312">
    <property type="entry name" value="Chromosome_initiator_DnaA_CS"/>
</dbReference>
<dbReference type="InterPro" id="IPR027417">
    <property type="entry name" value="P-loop_NTPase"/>
</dbReference>
<dbReference type="Pfam" id="PF08299">
    <property type="entry name" value="Bac_DnaA_C"/>
    <property type="match status" value="1"/>
</dbReference>
<dbReference type="EMBL" id="JADIMQ010000109">
    <property type="protein sequence ID" value="MBO8449119.1"/>
    <property type="molecule type" value="Genomic_DNA"/>
</dbReference>
<dbReference type="CDD" id="cd06571">
    <property type="entry name" value="Bac_DnaA_C"/>
    <property type="match status" value="1"/>
</dbReference>
<evidence type="ECO:0000256" key="5">
    <source>
        <dbReference type="ARBA" id="ARBA00022840"/>
    </source>
</evidence>
<dbReference type="InterPro" id="IPR013159">
    <property type="entry name" value="DnaA_C"/>
</dbReference>
<comment type="domain">
    <text evidence="8">Domain I is involved in oligomerization and binding regulators, domain II is flexibile and of varying length in different bacteria, domain III forms the AAA+ region, while domain IV binds dsDNA.</text>
</comment>
<comment type="caution">
    <text evidence="8">Lacks conserved residue(s) required for the propagation of feature annotation.</text>
</comment>
<dbReference type="SMART" id="SM00382">
    <property type="entry name" value="AAA"/>
    <property type="match status" value="1"/>
</dbReference>
<dbReference type="NCBIfam" id="TIGR00362">
    <property type="entry name" value="DnaA"/>
    <property type="match status" value="1"/>
</dbReference>